<accession>A0ABR3V382</accession>
<reference evidence="5 6" key="1">
    <citation type="journal article" date="2024" name="Commun. Biol.">
        <title>Comparative genomic analysis of thermophilic fungi reveals convergent evolutionary adaptations and gene losses.</title>
        <authorList>
            <person name="Steindorff A.S."/>
            <person name="Aguilar-Pontes M.V."/>
            <person name="Robinson A.J."/>
            <person name="Andreopoulos B."/>
            <person name="LaButti K."/>
            <person name="Kuo A."/>
            <person name="Mondo S."/>
            <person name="Riley R."/>
            <person name="Otillar R."/>
            <person name="Haridas S."/>
            <person name="Lipzen A."/>
            <person name="Grimwood J."/>
            <person name="Schmutz J."/>
            <person name="Clum A."/>
            <person name="Reid I.D."/>
            <person name="Moisan M.C."/>
            <person name="Butler G."/>
            <person name="Nguyen T.T.M."/>
            <person name="Dewar K."/>
            <person name="Conant G."/>
            <person name="Drula E."/>
            <person name="Henrissat B."/>
            <person name="Hansel C."/>
            <person name="Singer S."/>
            <person name="Hutchinson M.I."/>
            <person name="de Vries R.P."/>
            <person name="Natvig D.O."/>
            <person name="Powell A.J."/>
            <person name="Tsang A."/>
            <person name="Grigoriev I.V."/>
        </authorList>
    </citation>
    <scope>NUCLEOTIDE SEQUENCE [LARGE SCALE GENOMIC DNA]</scope>
    <source>
        <strain evidence="5 6">CBS 620.91</strain>
    </source>
</reference>
<gene>
    <name evidence="5" type="ORF">VTJ49DRAFT_5465</name>
</gene>
<evidence type="ECO:0000313" key="5">
    <source>
        <dbReference type="EMBL" id="KAL1836184.1"/>
    </source>
</evidence>
<dbReference type="SUPFAM" id="SSF53474">
    <property type="entry name" value="alpha/beta-Hydrolases"/>
    <property type="match status" value="1"/>
</dbReference>
<dbReference type="Pfam" id="PF07859">
    <property type="entry name" value="Abhydrolase_3"/>
    <property type="match status" value="1"/>
</dbReference>
<dbReference type="InterPro" id="IPR050300">
    <property type="entry name" value="GDXG_lipolytic_enzyme"/>
</dbReference>
<dbReference type="PANTHER" id="PTHR48081:SF18">
    <property type="entry name" value="ALPHA_BETA HYDROLASE FOLD-3 DOMAIN-CONTAINING PROTEIN"/>
    <property type="match status" value="1"/>
</dbReference>
<dbReference type="InterPro" id="IPR013094">
    <property type="entry name" value="AB_hydrolase_3"/>
</dbReference>
<evidence type="ECO:0000256" key="2">
    <source>
        <dbReference type="ARBA" id="ARBA00022801"/>
    </source>
</evidence>
<evidence type="ECO:0000259" key="4">
    <source>
        <dbReference type="Pfam" id="PF07859"/>
    </source>
</evidence>
<dbReference type="InterPro" id="IPR029058">
    <property type="entry name" value="AB_hydrolase_fold"/>
</dbReference>
<keyword evidence="6" id="KW-1185">Reference proteome</keyword>
<keyword evidence="2" id="KW-0378">Hydrolase</keyword>
<dbReference type="EMBL" id="JAZGSY010000450">
    <property type="protein sequence ID" value="KAL1836184.1"/>
    <property type="molecule type" value="Genomic_DNA"/>
</dbReference>
<evidence type="ECO:0000256" key="1">
    <source>
        <dbReference type="ARBA" id="ARBA00010515"/>
    </source>
</evidence>
<proteinExistence type="inferred from homology"/>
<evidence type="ECO:0000256" key="3">
    <source>
        <dbReference type="PROSITE-ProRule" id="PRU10038"/>
    </source>
</evidence>
<protein>
    <recommendedName>
        <fullName evidence="4">Alpha/beta hydrolase fold-3 domain-containing protein</fullName>
    </recommendedName>
</protein>
<comment type="similarity">
    <text evidence="1">Belongs to the 'GDXG' lipolytic enzyme family.</text>
</comment>
<comment type="caution">
    <text evidence="5">The sequence shown here is derived from an EMBL/GenBank/DDBJ whole genome shotgun (WGS) entry which is preliminary data.</text>
</comment>
<dbReference type="Gene3D" id="3.40.50.1820">
    <property type="entry name" value="alpha/beta hydrolase"/>
    <property type="match status" value="1"/>
</dbReference>
<feature type="domain" description="Alpha/beta hydrolase fold-3" evidence="4">
    <location>
        <begin position="41"/>
        <end position="273"/>
    </location>
</feature>
<feature type="active site" evidence="3">
    <location>
        <position position="122"/>
    </location>
</feature>
<organism evidence="5 6">
    <name type="scientific">Humicola insolens</name>
    <name type="common">Soft-rot fungus</name>
    <dbReference type="NCBI Taxonomy" id="85995"/>
    <lineage>
        <taxon>Eukaryota</taxon>
        <taxon>Fungi</taxon>
        <taxon>Dikarya</taxon>
        <taxon>Ascomycota</taxon>
        <taxon>Pezizomycotina</taxon>
        <taxon>Sordariomycetes</taxon>
        <taxon>Sordariomycetidae</taxon>
        <taxon>Sordariales</taxon>
        <taxon>Chaetomiaceae</taxon>
        <taxon>Mycothermus</taxon>
    </lineage>
</organism>
<dbReference type="PROSITE" id="PS01174">
    <property type="entry name" value="LIPASE_GDXG_SER"/>
    <property type="match status" value="1"/>
</dbReference>
<name>A0ABR3V382_HUMIN</name>
<evidence type="ECO:0000313" key="6">
    <source>
        <dbReference type="Proteomes" id="UP001583172"/>
    </source>
</evidence>
<sequence length="308" mass="32811">MTKNNATIIVTGQLSFGDRVALGVLTPVVGSTDENQVGPTVLYIHGGGYVNPLRGPAHMPFIMECATACGARNVVILEYGLAPEHPYPAQLVHCVAALRHLLQPTAPGMNLRPEDVVLAGDSAGGQLVGALLAHIAYPSPYAAPLQLDGQLRAALLVSPFVRLPPPGSGSYESNHGRDYLTRLQVNMFKAAWGAREDEVWANLCGAEGPGKVWSQVFGCGSSRLVRKVMVTVGTAEIFLDCCRTFSREHVQAEVIAANKDTEFSVFEGQDAVFVECEGEVHVQPALDTAVGYDGGVMKRAIMSWLGGV</sequence>
<dbReference type="PANTHER" id="PTHR48081">
    <property type="entry name" value="AB HYDROLASE SUPERFAMILY PROTEIN C4A8.06C"/>
    <property type="match status" value="1"/>
</dbReference>
<dbReference type="InterPro" id="IPR033140">
    <property type="entry name" value="Lipase_GDXG_put_SER_AS"/>
</dbReference>
<dbReference type="Proteomes" id="UP001583172">
    <property type="component" value="Unassembled WGS sequence"/>
</dbReference>